<dbReference type="PANTHER" id="PTHR35391">
    <property type="entry name" value="C2H2-TYPE DOMAIN-CONTAINING PROTEIN-RELATED"/>
    <property type="match status" value="1"/>
</dbReference>
<feature type="region of interest" description="Disordered" evidence="2">
    <location>
        <begin position="31"/>
        <end position="66"/>
    </location>
</feature>
<feature type="region of interest" description="Disordered" evidence="2">
    <location>
        <begin position="456"/>
        <end position="533"/>
    </location>
</feature>
<reference evidence="4 5" key="1">
    <citation type="submission" date="2024-09" db="EMBL/GenBank/DDBJ databases">
        <title>Rethinking Asexuality: The Enigmatic Case of Functional Sexual Genes in Lepraria (Stereocaulaceae).</title>
        <authorList>
            <person name="Doellman M."/>
            <person name="Sun Y."/>
            <person name="Barcenas-Pena A."/>
            <person name="Lumbsch H.T."/>
            <person name="Grewe F."/>
        </authorList>
    </citation>
    <scope>NUCLEOTIDE SEQUENCE [LARGE SCALE GENOMIC DNA]</scope>
    <source>
        <strain evidence="4 5">Grewe 0041</strain>
    </source>
</reference>
<dbReference type="Gene3D" id="3.30.160.60">
    <property type="entry name" value="Classic Zinc Finger"/>
    <property type="match status" value="2"/>
</dbReference>
<feature type="region of interest" description="Disordered" evidence="2">
    <location>
        <begin position="794"/>
        <end position="859"/>
    </location>
</feature>
<feature type="compositionally biased region" description="Polar residues" evidence="2">
    <location>
        <begin position="481"/>
        <end position="496"/>
    </location>
</feature>
<evidence type="ECO:0000313" key="4">
    <source>
        <dbReference type="EMBL" id="KAL2058699.1"/>
    </source>
</evidence>
<gene>
    <name evidence="4" type="ORF">ABVK25_001429</name>
</gene>
<keyword evidence="1" id="KW-0863">Zinc-finger</keyword>
<evidence type="ECO:0000256" key="1">
    <source>
        <dbReference type="PROSITE-ProRule" id="PRU00042"/>
    </source>
</evidence>
<sequence>MMSTGTKRPCSEAEVPSELSHYELRTAMKRRNTAHTGQHQPTQRPMQRQMGPPPPNAHINSDFETGNLGLASSSEMAHMFLPSPGLHQRETYSAEIQELGSYFPDGQPPSMRPTASETSPNVNSQSDPWDPIHGQMAPTIMTHNRTAHQGRIFQNGTVSAPYWRSPRSEIDNSITSRDQRDSGYGTQTLGGASVMSYEHTASNHDTQSMTGRMEETTIPQEPEFKFLFPELSPDTQYSFSLQHAPQQPSQPPPQQIDAPLETMRCQEPECTHEAKNPSDFKKHELRHKKPFHCNVDGCTWTKGFPTSNDLDRHKSSRHGIITKAWMCAAPHCAKKGKRWPRADNFRQHIKRLHADLDVREIMDKSWDLACSKGKEIGPCMESSSQEQPQYFNQNNHPYLVIPQDLAMRQNNDSQMNGYPQGNAVPIYSVNGSQEPTHNNNDMMQGQDLTHLMEIDPALTDPQPGTTQQKQSHPQATERMPANTSSCLPKAASTSQLKPPPIVIHEGDSSDGAGKLSANTKASDHNSSQPSGLLTDEVSQALASIIAGHLGRTAQSREQIELTIRSIIKNNGPILLNSNKARKRSHGDTPGRSSPVSEQGCIKCAYCHKMKKNQCDLKKHEKRHTRPYGCTHTSCPRRFGSKNDWKRHENTMHWQIEAWKCAEDRLSSTGTASTNGIVPKTDGTSKPNVVSKTKNQCGKVFYRREQFQAHLCSDHKINNEEHIKQQCKLRRVGRNGQRGFWCGFCQTVITLEKKGLEAWDERFTHIDQNHYDKGERVEDWYPMDKEYPKGLLKAQLESDVEDQNERSATDIEDGEESGPDVEEDGVAQPGVTKVGNSQGRENLRTAKVPANREAPSQRHQRPGTLVRRWFCCECRSGAVLNYHTDVACWMEGCGHMRCKVCRIENVL</sequence>
<feature type="compositionally biased region" description="Acidic residues" evidence="2">
    <location>
        <begin position="809"/>
        <end position="824"/>
    </location>
</feature>
<comment type="caution">
    <text evidence="4">The sequence shown here is derived from an EMBL/GenBank/DDBJ whole genome shotgun (WGS) entry which is preliminary data.</text>
</comment>
<feature type="compositionally biased region" description="Low complexity" evidence="2">
    <location>
        <begin position="38"/>
        <end position="50"/>
    </location>
</feature>
<feature type="compositionally biased region" description="Polar residues" evidence="2">
    <location>
        <begin position="516"/>
        <end position="533"/>
    </location>
</feature>
<evidence type="ECO:0000256" key="2">
    <source>
        <dbReference type="SAM" id="MobiDB-lite"/>
    </source>
</evidence>
<dbReference type="PANTHER" id="PTHR35391:SF5">
    <property type="entry name" value="DUF6590 DOMAIN-CONTAINING PROTEIN"/>
    <property type="match status" value="1"/>
</dbReference>
<dbReference type="EMBL" id="JBHFEH010000002">
    <property type="protein sequence ID" value="KAL2058699.1"/>
    <property type="molecule type" value="Genomic_DNA"/>
</dbReference>
<evidence type="ECO:0000259" key="3">
    <source>
        <dbReference type="PROSITE" id="PS50157"/>
    </source>
</evidence>
<feature type="domain" description="C2H2-type" evidence="3">
    <location>
        <begin position="627"/>
        <end position="652"/>
    </location>
</feature>
<keyword evidence="1" id="KW-0479">Metal-binding</keyword>
<name>A0ABR4BPL7_9LECA</name>
<protein>
    <recommendedName>
        <fullName evidence="3">C2H2-type domain-containing protein</fullName>
    </recommendedName>
</protein>
<dbReference type="SMART" id="SM00355">
    <property type="entry name" value="ZnF_C2H2"/>
    <property type="match status" value="6"/>
</dbReference>
<keyword evidence="5" id="KW-1185">Reference proteome</keyword>
<dbReference type="InterPro" id="IPR013087">
    <property type="entry name" value="Znf_C2H2_type"/>
</dbReference>
<feature type="compositionally biased region" description="Polar residues" evidence="2">
    <location>
        <begin position="113"/>
        <end position="127"/>
    </location>
</feature>
<keyword evidence="1" id="KW-0862">Zinc</keyword>
<feature type="compositionally biased region" description="Polar residues" evidence="2">
    <location>
        <begin position="462"/>
        <end position="474"/>
    </location>
</feature>
<accession>A0ABR4BPL7</accession>
<evidence type="ECO:0000313" key="5">
    <source>
        <dbReference type="Proteomes" id="UP001590951"/>
    </source>
</evidence>
<dbReference type="Proteomes" id="UP001590951">
    <property type="component" value="Unassembled WGS sequence"/>
</dbReference>
<feature type="region of interest" description="Disordered" evidence="2">
    <location>
        <begin position="106"/>
        <end position="127"/>
    </location>
</feature>
<dbReference type="PROSITE" id="PS50157">
    <property type="entry name" value="ZINC_FINGER_C2H2_2"/>
    <property type="match status" value="1"/>
</dbReference>
<dbReference type="PROSITE" id="PS00028">
    <property type="entry name" value="ZINC_FINGER_C2H2_1"/>
    <property type="match status" value="1"/>
</dbReference>
<organism evidence="4 5">
    <name type="scientific">Lepraria finkii</name>
    <dbReference type="NCBI Taxonomy" id="1340010"/>
    <lineage>
        <taxon>Eukaryota</taxon>
        <taxon>Fungi</taxon>
        <taxon>Dikarya</taxon>
        <taxon>Ascomycota</taxon>
        <taxon>Pezizomycotina</taxon>
        <taxon>Lecanoromycetes</taxon>
        <taxon>OSLEUM clade</taxon>
        <taxon>Lecanoromycetidae</taxon>
        <taxon>Lecanorales</taxon>
        <taxon>Lecanorineae</taxon>
        <taxon>Stereocaulaceae</taxon>
        <taxon>Lepraria</taxon>
    </lineage>
</organism>
<proteinExistence type="predicted"/>